<name>A0A0F0LF44_9MICO</name>
<evidence type="ECO:0000313" key="2">
    <source>
        <dbReference type="EMBL" id="KJL31304.1"/>
    </source>
</evidence>
<comment type="caution">
    <text evidence="2">The sequence shown here is derived from an EMBL/GenBank/DDBJ whole genome shotgun (WGS) entry which is preliminary data.</text>
</comment>
<dbReference type="Proteomes" id="UP000033740">
    <property type="component" value="Unassembled WGS sequence"/>
</dbReference>
<evidence type="ECO:0000313" key="3">
    <source>
        <dbReference type="Proteomes" id="UP000033740"/>
    </source>
</evidence>
<feature type="transmembrane region" description="Helical" evidence="1">
    <location>
        <begin position="20"/>
        <end position="46"/>
    </location>
</feature>
<accession>A0A0F0LF44</accession>
<keyword evidence="1" id="KW-0472">Membrane</keyword>
<sequence length="110" mass="12085">MLALIAADAQNGGMYMSTDTLALIGSGLGGLLTLGVAMFAGFAWVIRRIDTVERKLDARIDTLEQRLDARIDAVERNLSDFRTTVEHEFTDVKVAIARIEGPRPRLIVGR</sequence>
<protein>
    <recommendedName>
        <fullName evidence="4">Response regulator</fullName>
    </recommendedName>
</protein>
<reference evidence="2 3" key="1">
    <citation type="submission" date="2015-02" db="EMBL/GenBank/DDBJ databases">
        <title>Draft genome sequences of ten Microbacterium spp. with emphasis on heavy metal contaminated environments.</title>
        <authorList>
            <person name="Corretto E."/>
        </authorList>
    </citation>
    <scope>NUCLEOTIDE SEQUENCE [LARGE SCALE GENOMIC DNA]</scope>
    <source>
        <strain evidence="2 3">ARN176</strain>
    </source>
</reference>
<dbReference type="AlphaFoldDB" id="A0A0F0LF44"/>
<dbReference type="EMBL" id="JYIX01000039">
    <property type="protein sequence ID" value="KJL31304.1"/>
    <property type="molecule type" value="Genomic_DNA"/>
</dbReference>
<organism evidence="2 3">
    <name type="scientific">Microbacterium azadirachtae</name>
    <dbReference type="NCBI Taxonomy" id="582680"/>
    <lineage>
        <taxon>Bacteria</taxon>
        <taxon>Bacillati</taxon>
        <taxon>Actinomycetota</taxon>
        <taxon>Actinomycetes</taxon>
        <taxon>Micrococcales</taxon>
        <taxon>Microbacteriaceae</taxon>
        <taxon>Microbacterium</taxon>
    </lineage>
</organism>
<dbReference type="PATRIC" id="fig|582680.6.peg.3510"/>
<gene>
    <name evidence="2" type="ORF">RS86_03423</name>
</gene>
<keyword evidence="1" id="KW-0812">Transmembrane</keyword>
<dbReference type="STRING" id="582680.RS86_03423"/>
<evidence type="ECO:0000256" key="1">
    <source>
        <dbReference type="SAM" id="Phobius"/>
    </source>
</evidence>
<keyword evidence="3" id="KW-1185">Reference proteome</keyword>
<evidence type="ECO:0008006" key="4">
    <source>
        <dbReference type="Google" id="ProtNLM"/>
    </source>
</evidence>
<proteinExistence type="predicted"/>
<keyword evidence="1" id="KW-1133">Transmembrane helix</keyword>